<dbReference type="Proteomes" id="UP001434337">
    <property type="component" value="Chromosome"/>
</dbReference>
<dbReference type="RefSeq" id="WP_232548274.1">
    <property type="nucleotide sequence ID" value="NZ_CP115965.1"/>
</dbReference>
<evidence type="ECO:0000313" key="2">
    <source>
        <dbReference type="EMBL" id="WZW99804.1"/>
    </source>
</evidence>
<name>A0ABZ3CAH5_9ACTN</name>
<reference evidence="2 3" key="1">
    <citation type="journal article" date="2023" name="Environ Microbiome">
        <title>A coral-associated actinobacterium mitigates coral bleaching under heat stress.</title>
        <authorList>
            <person name="Li J."/>
            <person name="Zou Y."/>
            <person name="Li Q."/>
            <person name="Zhang J."/>
            <person name="Bourne D.G."/>
            <person name="Lyu Y."/>
            <person name="Liu C."/>
            <person name="Zhang S."/>
        </authorList>
    </citation>
    <scope>NUCLEOTIDE SEQUENCE [LARGE SCALE GENOMIC DNA]</scope>
    <source>
        <strain evidence="2 3">SCSIO 13291</strain>
    </source>
</reference>
<dbReference type="EMBL" id="CP115965">
    <property type="protein sequence ID" value="WZW99804.1"/>
    <property type="molecule type" value="Genomic_DNA"/>
</dbReference>
<sequence>MTEPPDAALGGDAVPANTAPPPATGHAEIDAALGRLELGPDVHEHPDRIAAALDAVSRALQAEPRPTQAR</sequence>
<keyword evidence="3" id="KW-1185">Reference proteome</keyword>
<gene>
    <name evidence="2" type="ORF">PCC79_06320</name>
</gene>
<protein>
    <submittedName>
        <fullName evidence="2">Uncharacterized protein</fullName>
    </submittedName>
</protein>
<accession>A0ABZ3CAH5</accession>
<organism evidence="2 3">
    <name type="scientific">Propioniciclava soli</name>
    <dbReference type="NCBI Taxonomy" id="2775081"/>
    <lineage>
        <taxon>Bacteria</taxon>
        <taxon>Bacillati</taxon>
        <taxon>Actinomycetota</taxon>
        <taxon>Actinomycetes</taxon>
        <taxon>Propionibacteriales</taxon>
        <taxon>Propionibacteriaceae</taxon>
        <taxon>Propioniciclava</taxon>
    </lineage>
</organism>
<evidence type="ECO:0000313" key="3">
    <source>
        <dbReference type="Proteomes" id="UP001434337"/>
    </source>
</evidence>
<proteinExistence type="predicted"/>
<evidence type="ECO:0000256" key="1">
    <source>
        <dbReference type="SAM" id="MobiDB-lite"/>
    </source>
</evidence>
<feature type="region of interest" description="Disordered" evidence="1">
    <location>
        <begin position="1"/>
        <end position="26"/>
    </location>
</feature>